<dbReference type="Pfam" id="PF03358">
    <property type="entry name" value="FMN_red"/>
    <property type="match status" value="1"/>
</dbReference>
<dbReference type="GO" id="GO:0010181">
    <property type="term" value="F:FMN binding"/>
    <property type="evidence" value="ECO:0007669"/>
    <property type="project" value="TreeGrafter"/>
</dbReference>
<protein>
    <submittedName>
        <fullName evidence="4">NADPH-dependent FMN reductase</fullName>
    </submittedName>
</protein>
<dbReference type="Gene3D" id="3.40.50.360">
    <property type="match status" value="1"/>
</dbReference>
<dbReference type="InterPro" id="IPR050712">
    <property type="entry name" value="NAD(P)H-dep_reductase"/>
</dbReference>
<dbReference type="PANTHER" id="PTHR30543:SF21">
    <property type="entry name" value="NAD(P)H-DEPENDENT FMN REDUCTASE LOT6"/>
    <property type="match status" value="1"/>
</dbReference>
<dbReference type="OrthoDB" id="9812295at2"/>
<gene>
    <name evidence="4" type="ORF">JT31_22340</name>
</gene>
<evidence type="ECO:0000313" key="4">
    <source>
        <dbReference type="EMBL" id="AIR07252.1"/>
    </source>
</evidence>
<reference evidence="4 5" key="1">
    <citation type="submission" date="2014-09" db="EMBL/GenBank/DDBJ databases">
        <title>Cedecea neteri SSMD04 Genome Sequencing.</title>
        <authorList>
            <person name="Tan J.-Y."/>
        </authorList>
    </citation>
    <scope>NUCLEOTIDE SEQUENCE [LARGE SCALE GENOMIC DNA]</scope>
    <source>
        <strain evidence="4 5">SSMD04</strain>
    </source>
</reference>
<dbReference type="GO" id="GO:0016491">
    <property type="term" value="F:oxidoreductase activity"/>
    <property type="evidence" value="ECO:0007669"/>
    <property type="project" value="InterPro"/>
</dbReference>
<evidence type="ECO:0000313" key="5">
    <source>
        <dbReference type="Proteomes" id="UP000029481"/>
    </source>
</evidence>
<comment type="cofactor">
    <cofactor evidence="1">
        <name>FMN</name>
        <dbReference type="ChEBI" id="CHEBI:58210"/>
    </cofactor>
</comment>
<dbReference type="PANTHER" id="PTHR30543">
    <property type="entry name" value="CHROMATE REDUCTASE"/>
    <property type="match status" value="1"/>
</dbReference>
<keyword evidence="2" id="KW-0285">Flavoprotein</keyword>
<sequence>MKTLRFVGIAGSLRNDSASRALLNSISEMLPEQSHFTALDIGAMEHYCQDLEKGELPESVATARRLVAEADAVIVTVPEYNHGMPGVLKNALDWLSRPVRASCMMDKYVFFVSQSTGALGGVRAQYQLRETLASMLCNMVPLPEMAVSFANQKTENGRLTDPVTAEYIRRQLNVFIKVVEQNSTNR</sequence>
<accession>A0A089Q3J6</accession>
<dbReference type="InterPro" id="IPR029039">
    <property type="entry name" value="Flavoprotein-like_sf"/>
</dbReference>
<dbReference type="EMBL" id="CP009451">
    <property type="protein sequence ID" value="AIR07252.1"/>
    <property type="molecule type" value="Genomic_DNA"/>
</dbReference>
<keyword evidence="2" id="KW-0288">FMN</keyword>
<dbReference type="SUPFAM" id="SSF52218">
    <property type="entry name" value="Flavoproteins"/>
    <property type="match status" value="1"/>
</dbReference>
<name>A0A089Q3J6_9ENTR</name>
<dbReference type="InterPro" id="IPR005025">
    <property type="entry name" value="FMN_Rdtase-like_dom"/>
</dbReference>
<dbReference type="KEGG" id="cnt:JT31_22340"/>
<evidence type="ECO:0000259" key="3">
    <source>
        <dbReference type="Pfam" id="PF03358"/>
    </source>
</evidence>
<keyword evidence="5" id="KW-1185">Reference proteome</keyword>
<dbReference type="GO" id="GO:0005829">
    <property type="term" value="C:cytosol"/>
    <property type="evidence" value="ECO:0007669"/>
    <property type="project" value="TreeGrafter"/>
</dbReference>
<proteinExistence type="predicted"/>
<dbReference type="AlphaFoldDB" id="A0A089Q3J6"/>
<evidence type="ECO:0000256" key="2">
    <source>
        <dbReference type="ARBA" id="ARBA00022643"/>
    </source>
</evidence>
<organism evidence="4 5">
    <name type="scientific">Cedecea neteri</name>
    <dbReference type="NCBI Taxonomy" id="158822"/>
    <lineage>
        <taxon>Bacteria</taxon>
        <taxon>Pseudomonadati</taxon>
        <taxon>Pseudomonadota</taxon>
        <taxon>Gammaproteobacteria</taxon>
        <taxon>Enterobacterales</taxon>
        <taxon>Enterobacteriaceae</taxon>
        <taxon>Cedecea</taxon>
    </lineage>
</organism>
<evidence type="ECO:0000256" key="1">
    <source>
        <dbReference type="ARBA" id="ARBA00001917"/>
    </source>
</evidence>
<dbReference type="Proteomes" id="UP000029481">
    <property type="component" value="Chromosome"/>
</dbReference>
<dbReference type="RefSeq" id="WP_038482194.1">
    <property type="nucleotide sequence ID" value="NZ_CP009451.1"/>
</dbReference>
<feature type="domain" description="NADPH-dependent FMN reductase-like" evidence="3">
    <location>
        <begin position="5"/>
        <end position="152"/>
    </location>
</feature>